<dbReference type="AlphaFoldDB" id="A0A8J5K5M0"/>
<reference evidence="1" key="1">
    <citation type="journal article" date="2021" name="Sci. Adv.">
        <title>The American lobster genome reveals insights on longevity, neural, and immune adaptations.</title>
        <authorList>
            <person name="Polinski J.M."/>
            <person name="Zimin A.V."/>
            <person name="Clark K.F."/>
            <person name="Kohn A.B."/>
            <person name="Sadowski N."/>
            <person name="Timp W."/>
            <person name="Ptitsyn A."/>
            <person name="Khanna P."/>
            <person name="Romanova D.Y."/>
            <person name="Williams P."/>
            <person name="Greenwood S.J."/>
            <person name="Moroz L.L."/>
            <person name="Walt D.R."/>
            <person name="Bodnar A.G."/>
        </authorList>
    </citation>
    <scope>NUCLEOTIDE SEQUENCE</scope>
    <source>
        <strain evidence="1">GMGI-L3</strain>
    </source>
</reference>
<dbReference type="EMBL" id="JAHLQT010012946">
    <property type="protein sequence ID" value="KAG7171122.1"/>
    <property type="molecule type" value="Genomic_DNA"/>
</dbReference>
<sequence length="79" mass="8910">MLRCTVPVKSPAPRNLANPVMWQRRDTQEHTWRVPETPIRSRQPRLTRAADDVRIVADIRDHPSTNEVATTSGRIGGLG</sequence>
<protein>
    <submittedName>
        <fullName evidence="1">Uncharacterized protein</fullName>
    </submittedName>
</protein>
<organism evidence="1 2">
    <name type="scientific">Homarus americanus</name>
    <name type="common">American lobster</name>
    <dbReference type="NCBI Taxonomy" id="6706"/>
    <lineage>
        <taxon>Eukaryota</taxon>
        <taxon>Metazoa</taxon>
        <taxon>Ecdysozoa</taxon>
        <taxon>Arthropoda</taxon>
        <taxon>Crustacea</taxon>
        <taxon>Multicrustacea</taxon>
        <taxon>Malacostraca</taxon>
        <taxon>Eumalacostraca</taxon>
        <taxon>Eucarida</taxon>
        <taxon>Decapoda</taxon>
        <taxon>Pleocyemata</taxon>
        <taxon>Astacidea</taxon>
        <taxon>Nephropoidea</taxon>
        <taxon>Nephropidae</taxon>
        <taxon>Homarus</taxon>
    </lineage>
</organism>
<comment type="caution">
    <text evidence="1">The sequence shown here is derived from an EMBL/GenBank/DDBJ whole genome shotgun (WGS) entry which is preliminary data.</text>
</comment>
<proteinExistence type="predicted"/>
<evidence type="ECO:0000313" key="1">
    <source>
        <dbReference type="EMBL" id="KAG7171122.1"/>
    </source>
</evidence>
<keyword evidence="2" id="KW-1185">Reference proteome</keyword>
<name>A0A8J5K5M0_HOMAM</name>
<evidence type="ECO:0000313" key="2">
    <source>
        <dbReference type="Proteomes" id="UP000747542"/>
    </source>
</evidence>
<gene>
    <name evidence="1" type="ORF">Hamer_G013927</name>
</gene>
<accession>A0A8J5K5M0</accession>
<dbReference type="Proteomes" id="UP000747542">
    <property type="component" value="Unassembled WGS sequence"/>
</dbReference>